<protein>
    <submittedName>
        <fullName evidence="1">Uncharacterized protein</fullName>
    </submittedName>
</protein>
<organism evidence="1 2">
    <name type="scientific">Weissella ceti</name>
    <dbReference type="NCBI Taxonomy" id="759620"/>
    <lineage>
        <taxon>Bacteria</taxon>
        <taxon>Bacillati</taxon>
        <taxon>Bacillota</taxon>
        <taxon>Bacilli</taxon>
        <taxon>Lactobacillales</taxon>
        <taxon>Lactobacillaceae</taxon>
        <taxon>Weissella</taxon>
    </lineage>
</organism>
<reference evidence="1 2" key="1">
    <citation type="submission" date="2022-10" db="EMBL/GenBank/DDBJ databases">
        <title>Weissella fermenti sp. nov., isolated from fermented cabbage.</title>
        <authorList>
            <person name="Lee J.K."/>
            <person name="Baek J.H."/>
            <person name="Choi D.G."/>
            <person name="Kim J.M."/>
            <person name="Jeon C.O."/>
        </authorList>
    </citation>
    <scope>NUCLEOTIDE SEQUENCE [LARGE SCALE GENOMIC DNA]</scope>
    <source>
        <strain evidence="1 2">KACC 18534</strain>
    </source>
</reference>
<keyword evidence="2" id="KW-1185">Reference proteome</keyword>
<accession>A0ABT3E366</accession>
<evidence type="ECO:0000313" key="2">
    <source>
        <dbReference type="Proteomes" id="UP001526225"/>
    </source>
</evidence>
<gene>
    <name evidence="1" type="ORF">OIT44_02115</name>
</gene>
<evidence type="ECO:0000313" key="1">
    <source>
        <dbReference type="EMBL" id="MCW0952864.1"/>
    </source>
</evidence>
<comment type="caution">
    <text evidence="1">The sequence shown here is derived from an EMBL/GenBank/DDBJ whole genome shotgun (WGS) entry which is preliminary data.</text>
</comment>
<dbReference type="EMBL" id="JAOZFE010000001">
    <property type="protein sequence ID" value="MCW0952864.1"/>
    <property type="molecule type" value="Genomic_DNA"/>
</dbReference>
<sequence length="71" mass="8116">MKKLLLTAAVAGATGYAAYRLFQANQTALEEKMLNKKLRRAWDREDFEALQEVVEELSTLEVKKLMNELAD</sequence>
<name>A0ABT3E366_9LACO</name>
<proteinExistence type="predicted"/>
<dbReference type="RefSeq" id="WP_213409463.1">
    <property type="nucleotide sequence ID" value="NZ_CP074441.1"/>
</dbReference>
<dbReference type="Proteomes" id="UP001526225">
    <property type="component" value="Unassembled WGS sequence"/>
</dbReference>